<dbReference type="GO" id="GO:0046872">
    <property type="term" value="F:metal ion binding"/>
    <property type="evidence" value="ECO:0007669"/>
    <property type="project" value="UniProtKB-KW"/>
</dbReference>
<dbReference type="SFLD" id="SFLDS00029">
    <property type="entry name" value="Radical_SAM"/>
    <property type="match status" value="1"/>
</dbReference>
<comment type="similarity">
    <text evidence="7">Belongs to the radical SAM superfamily. Anaerobic sulfatase-maturating enzyme family.</text>
</comment>
<name>A0A1I1FV83_RUMAL</name>
<reference evidence="9 10" key="1">
    <citation type="submission" date="2016-10" db="EMBL/GenBank/DDBJ databases">
        <authorList>
            <person name="de Groot N.N."/>
        </authorList>
    </citation>
    <scope>NUCLEOTIDE SEQUENCE [LARGE SCALE GENOMIC DNA]</scope>
    <source>
        <strain evidence="9 10">AR67</strain>
    </source>
</reference>
<dbReference type="InterPro" id="IPR013785">
    <property type="entry name" value="Aldolase_TIM"/>
</dbReference>
<comment type="cofactor">
    <cofactor evidence="1">
        <name>[4Fe-4S] cluster</name>
        <dbReference type="ChEBI" id="CHEBI:49883"/>
    </cofactor>
</comment>
<dbReference type="Gene3D" id="3.20.20.70">
    <property type="entry name" value="Aldolase class I"/>
    <property type="match status" value="1"/>
</dbReference>
<evidence type="ECO:0000313" key="9">
    <source>
        <dbReference type="EMBL" id="SFC00900.1"/>
    </source>
</evidence>
<dbReference type="InterPro" id="IPR007197">
    <property type="entry name" value="rSAM"/>
</dbReference>
<evidence type="ECO:0000256" key="6">
    <source>
        <dbReference type="ARBA" id="ARBA00023014"/>
    </source>
</evidence>
<keyword evidence="5" id="KW-0408">Iron</keyword>
<keyword evidence="6" id="KW-0411">Iron-sulfur</keyword>
<dbReference type="RefSeq" id="WP_074960443.1">
    <property type="nucleotide sequence ID" value="NZ_FOKQ01000006.1"/>
</dbReference>
<dbReference type="InterPro" id="IPR023867">
    <property type="entry name" value="Sulphatase_maturase_rSAM"/>
</dbReference>
<accession>A0A1I1FV83</accession>
<dbReference type="CDD" id="cd01335">
    <property type="entry name" value="Radical_SAM"/>
    <property type="match status" value="1"/>
</dbReference>
<keyword evidence="3" id="KW-0949">S-adenosyl-L-methionine</keyword>
<evidence type="ECO:0000256" key="4">
    <source>
        <dbReference type="ARBA" id="ARBA00022723"/>
    </source>
</evidence>
<gene>
    <name evidence="9" type="ORF">SAMN02910406_00968</name>
</gene>
<evidence type="ECO:0000256" key="1">
    <source>
        <dbReference type="ARBA" id="ARBA00001966"/>
    </source>
</evidence>
<sequence>MIDRACISINNRCNLNCTYCHFHTTEKAEHLTESEMNVYTILDNIKQHINKYDIEVFKLGFVGNGEPLLDYESLLEYIEYISDYLLSGRIAAYTITNGTLITEEMLGFFKEHKVNVGFSIDGIPEIHNKLRCNTHSEVMNAIELYHLVNDYYPSMNCTVGRDTLENVDDTIAFFEQFGSRITFSRMIGKGGISLDEFHSFLDKAKSRVNVRIGKYDCTMYGGMCGAGINNIFYANGNVYLCGNCVDLPPIAKADTHIDRINPEIPEFDRNTCFRESRGL</sequence>
<keyword evidence="4" id="KW-0479">Metal-binding</keyword>
<dbReference type="Proteomes" id="UP000182192">
    <property type="component" value="Unassembled WGS sequence"/>
</dbReference>
<evidence type="ECO:0000256" key="2">
    <source>
        <dbReference type="ARBA" id="ARBA00022485"/>
    </source>
</evidence>
<evidence type="ECO:0000259" key="8">
    <source>
        <dbReference type="PROSITE" id="PS51918"/>
    </source>
</evidence>
<dbReference type="EMBL" id="FOKQ01000006">
    <property type="protein sequence ID" value="SFC00900.1"/>
    <property type="molecule type" value="Genomic_DNA"/>
</dbReference>
<evidence type="ECO:0000313" key="10">
    <source>
        <dbReference type="Proteomes" id="UP000182192"/>
    </source>
</evidence>
<dbReference type="PROSITE" id="PS51918">
    <property type="entry name" value="RADICAL_SAM"/>
    <property type="match status" value="1"/>
</dbReference>
<feature type="domain" description="Radical SAM core" evidence="8">
    <location>
        <begin position="1"/>
        <end position="220"/>
    </location>
</feature>
<dbReference type="PROSITE" id="PS01305">
    <property type="entry name" value="MOAA_NIFB_PQQE"/>
    <property type="match status" value="1"/>
</dbReference>
<evidence type="ECO:0000256" key="7">
    <source>
        <dbReference type="ARBA" id="ARBA00023601"/>
    </source>
</evidence>
<proteinExistence type="inferred from homology"/>
<dbReference type="SUPFAM" id="SSF102114">
    <property type="entry name" value="Radical SAM enzymes"/>
    <property type="match status" value="1"/>
</dbReference>
<dbReference type="InterPro" id="IPR058240">
    <property type="entry name" value="rSAM_sf"/>
</dbReference>
<dbReference type="InterPro" id="IPR000385">
    <property type="entry name" value="MoaA_NifB_PqqE_Fe-S-bd_CS"/>
</dbReference>
<dbReference type="OrthoDB" id="9808591at2"/>
<dbReference type="PANTHER" id="PTHR43273:SF3">
    <property type="entry name" value="ANAEROBIC SULFATASE-MATURATING ENZYME HOMOLOG ASLB-RELATED"/>
    <property type="match status" value="1"/>
</dbReference>
<evidence type="ECO:0000256" key="5">
    <source>
        <dbReference type="ARBA" id="ARBA00023004"/>
    </source>
</evidence>
<dbReference type="Pfam" id="PF04055">
    <property type="entry name" value="Radical_SAM"/>
    <property type="match status" value="1"/>
</dbReference>
<protein>
    <recommendedName>
        <fullName evidence="8">Radical SAM core domain-containing protein</fullName>
    </recommendedName>
</protein>
<keyword evidence="2" id="KW-0004">4Fe-4S</keyword>
<evidence type="ECO:0000256" key="3">
    <source>
        <dbReference type="ARBA" id="ARBA00022691"/>
    </source>
</evidence>
<dbReference type="AlphaFoldDB" id="A0A1I1FV83"/>
<organism evidence="9 10">
    <name type="scientific">Ruminococcus albus</name>
    <dbReference type="NCBI Taxonomy" id="1264"/>
    <lineage>
        <taxon>Bacteria</taxon>
        <taxon>Bacillati</taxon>
        <taxon>Bacillota</taxon>
        <taxon>Clostridia</taxon>
        <taxon>Eubacteriales</taxon>
        <taxon>Oscillospiraceae</taxon>
        <taxon>Ruminococcus</taxon>
    </lineage>
</organism>
<dbReference type="PANTHER" id="PTHR43273">
    <property type="entry name" value="ANAEROBIC SULFATASE-MATURATING ENZYME HOMOLOG ASLB-RELATED"/>
    <property type="match status" value="1"/>
</dbReference>
<dbReference type="GO" id="GO:0051539">
    <property type="term" value="F:4 iron, 4 sulfur cluster binding"/>
    <property type="evidence" value="ECO:0007669"/>
    <property type="project" value="UniProtKB-KW"/>
</dbReference>
<dbReference type="SFLD" id="SFLDG01067">
    <property type="entry name" value="SPASM/twitch_domain_containing"/>
    <property type="match status" value="1"/>
</dbReference>
<dbReference type="GO" id="GO:0016491">
    <property type="term" value="F:oxidoreductase activity"/>
    <property type="evidence" value="ECO:0007669"/>
    <property type="project" value="InterPro"/>
</dbReference>